<protein>
    <submittedName>
        <fullName evidence="1">12404_t:CDS:1</fullName>
    </submittedName>
</protein>
<dbReference type="Proteomes" id="UP000789508">
    <property type="component" value="Unassembled WGS sequence"/>
</dbReference>
<evidence type="ECO:0000313" key="1">
    <source>
        <dbReference type="EMBL" id="CAG8772387.1"/>
    </source>
</evidence>
<sequence>DVGQEEEDWQLGWASCCLEDLEDFCTRVFILEKVVWMLLIDWLVSEESLSSGLLVGNVL</sequence>
<reference evidence="1" key="1">
    <citation type="submission" date="2021-06" db="EMBL/GenBank/DDBJ databases">
        <authorList>
            <person name="Kallberg Y."/>
            <person name="Tangrot J."/>
            <person name="Rosling A."/>
        </authorList>
    </citation>
    <scope>NUCLEOTIDE SEQUENCE</scope>
    <source>
        <strain evidence="1">FL130A</strain>
    </source>
</reference>
<name>A0A9N9JC72_9GLOM</name>
<evidence type="ECO:0000313" key="2">
    <source>
        <dbReference type="Proteomes" id="UP000789508"/>
    </source>
</evidence>
<keyword evidence="2" id="KW-1185">Reference proteome</keyword>
<comment type="caution">
    <text evidence="1">The sequence shown here is derived from an EMBL/GenBank/DDBJ whole genome shotgun (WGS) entry which is preliminary data.</text>
</comment>
<proteinExistence type="predicted"/>
<dbReference type="AlphaFoldDB" id="A0A9N9JC72"/>
<feature type="non-terminal residue" evidence="1">
    <location>
        <position position="59"/>
    </location>
</feature>
<organism evidence="1 2">
    <name type="scientific">Ambispora leptoticha</name>
    <dbReference type="NCBI Taxonomy" id="144679"/>
    <lineage>
        <taxon>Eukaryota</taxon>
        <taxon>Fungi</taxon>
        <taxon>Fungi incertae sedis</taxon>
        <taxon>Mucoromycota</taxon>
        <taxon>Glomeromycotina</taxon>
        <taxon>Glomeromycetes</taxon>
        <taxon>Archaeosporales</taxon>
        <taxon>Ambisporaceae</taxon>
        <taxon>Ambispora</taxon>
    </lineage>
</organism>
<feature type="non-terminal residue" evidence="1">
    <location>
        <position position="1"/>
    </location>
</feature>
<gene>
    <name evidence="1" type="ORF">ALEPTO_LOCUS14217</name>
</gene>
<dbReference type="EMBL" id="CAJVPS010053310">
    <property type="protein sequence ID" value="CAG8772387.1"/>
    <property type="molecule type" value="Genomic_DNA"/>
</dbReference>
<accession>A0A9N9JC72</accession>